<dbReference type="CDD" id="cd07043">
    <property type="entry name" value="STAS_anti-anti-sigma_factors"/>
    <property type="match status" value="1"/>
</dbReference>
<dbReference type="Proteomes" id="UP000546126">
    <property type="component" value="Unassembled WGS sequence"/>
</dbReference>
<gene>
    <name evidence="4" type="ORF">HT134_14335</name>
</gene>
<evidence type="ECO:0000259" key="3">
    <source>
        <dbReference type="PROSITE" id="PS50801"/>
    </source>
</evidence>
<dbReference type="SUPFAM" id="SSF52091">
    <property type="entry name" value="SpoIIaa-like"/>
    <property type="match status" value="1"/>
</dbReference>
<dbReference type="Gene3D" id="3.30.750.24">
    <property type="entry name" value="STAS domain"/>
    <property type="match status" value="1"/>
</dbReference>
<dbReference type="InterPro" id="IPR002645">
    <property type="entry name" value="STAS_dom"/>
</dbReference>
<dbReference type="AlphaFoldDB" id="A0A7Y6IN40"/>
<accession>A0A7Y6IN40</accession>
<keyword evidence="5" id="KW-1185">Reference proteome</keyword>
<feature type="domain" description="STAS" evidence="3">
    <location>
        <begin position="4"/>
        <end position="96"/>
    </location>
</feature>
<evidence type="ECO:0000256" key="1">
    <source>
        <dbReference type="ARBA" id="ARBA00009013"/>
    </source>
</evidence>
<comment type="similarity">
    <text evidence="1 2">Belongs to the anti-sigma-factor antagonist family.</text>
</comment>
<dbReference type="NCBIfam" id="TIGR00377">
    <property type="entry name" value="ant_ant_sig"/>
    <property type="match status" value="1"/>
</dbReference>
<evidence type="ECO:0000256" key="2">
    <source>
        <dbReference type="RuleBase" id="RU003749"/>
    </source>
</evidence>
<comment type="caution">
    <text evidence="4">The sequence shown here is derived from an EMBL/GenBank/DDBJ whole genome shotgun (WGS) entry which is preliminary data.</text>
</comment>
<sequence>MTALTVQSAHDQDHTIISLIGDLDALTAPRLEGVVEAALRDGLRHLTVDTTGLTFCDCSGMGALLRAQRAVTAAQGTMTLAHVHGYLRRILDVTRVGAAFSEGPGRGFPCSVPPQAAMEQPA</sequence>
<protein>
    <recommendedName>
        <fullName evidence="2">Anti-sigma factor antagonist</fullName>
    </recommendedName>
</protein>
<evidence type="ECO:0000313" key="5">
    <source>
        <dbReference type="Proteomes" id="UP000546126"/>
    </source>
</evidence>
<dbReference type="Pfam" id="PF13466">
    <property type="entry name" value="STAS_2"/>
    <property type="match status" value="1"/>
</dbReference>
<dbReference type="GO" id="GO:0043856">
    <property type="term" value="F:anti-sigma factor antagonist activity"/>
    <property type="evidence" value="ECO:0007669"/>
    <property type="project" value="InterPro"/>
</dbReference>
<dbReference type="InterPro" id="IPR058548">
    <property type="entry name" value="MlaB-like_STAS"/>
</dbReference>
<dbReference type="PROSITE" id="PS50801">
    <property type="entry name" value="STAS"/>
    <property type="match status" value="1"/>
</dbReference>
<dbReference type="PANTHER" id="PTHR33495">
    <property type="entry name" value="ANTI-SIGMA FACTOR ANTAGONIST TM_1081-RELATED-RELATED"/>
    <property type="match status" value="1"/>
</dbReference>
<dbReference type="RefSeq" id="WP_175600827.1">
    <property type="nucleotide sequence ID" value="NZ_JABWGO010000002.1"/>
</dbReference>
<evidence type="ECO:0000313" key="4">
    <source>
        <dbReference type="EMBL" id="NUW41309.1"/>
    </source>
</evidence>
<organism evidence="4 5">
    <name type="scientific">Nonomuraea rhodomycinica</name>
    <dbReference type="NCBI Taxonomy" id="1712872"/>
    <lineage>
        <taxon>Bacteria</taxon>
        <taxon>Bacillati</taxon>
        <taxon>Actinomycetota</taxon>
        <taxon>Actinomycetes</taxon>
        <taxon>Streptosporangiales</taxon>
        <taxon>Streptosporangiaceae</taxon>
        <taxon>Nonomuraea</taxon>
    </lineage>
</organism>
<name>A0A7Y6IN40_9ACTN</name>
<proteinExistence type="inferred from homology"/>
<dbReference type="InterPro" id="IPR003658">
    <property type="entry name" value="Anti-sigma_ant"/>
</dbReference>
<dbReference type="InterPro" id="IPR036513">
    <property type="entry name" value="STAS_dom_sf"/>
</dbReference>
<dbReference type="EMBL" id="JABWGO010000002">
    <property type="protein sequence ID" value="NUW41309.1"/>
    <property type="molecule type" value="Genomic_DNA"/>
</dbReference>
<reference evidence="4 5" key="1">
    <citation type="submission" date="2020-06" db="EMBL/GenBank/DDBJ databases">
        <authorList>
            <person name="Chanama M."/>
        </authorList>
    </citation>
    <scope>NUCLEOTIDE SEQUENCE [LARGE SCALE GENOMIC DNA]</scope>
    <source>
        <strain evidence="4 5">TBRC6557</strain>
    </source>
</reference>
<dbReference type="PANTHER" id="PTHR33495:SF2">
    <property type="entry name" value="ANTI-SIGMA FACTOR ANTAGONIST TM_1081-RELATED"/>
    <property type="match status" value="1"/>
</dbReference>